<feature type="compositionally biased region" description="Basic residues" evidence="1">
    <location>
        <begin position="109"/>
        <end position="121"/>
    </location>
</feature>
<evidence type="ECO:0008006" key="6">
    <source>
        <dbReference type="Google" id="ProtNLM"/>
    </source>
</evidence>
<organism evidence="4 5">
    <name type="scientific">Bifiguratus adelaidae</name>
    <dbReference type="NCBI Taxonomy" id="1938954"/>
    <lineage>
        <taxon>Eukaryota</taxon>
        <taxon>Fungi</taxon>
        <taxon>Fungi incertae sedis</taxon>
        <taxon>Mucoromycota</taxon>
        <taxon>Mucoromycotina</taxon>
        <taxon>Endogonomycetes</taxon>
        <taxon>Endogonales</taxon>
        <taxon>Endogonales incertae sedis</taxon>
        <taxon>Bifiguratus</taxon>
    </lineage>
</organism>
<gene>
    <name evidence="4" type="ORF">BZG36_04460</name>
</gene>
<dbReference type="PANTHER" id="PTHR14195">
    <property type="entry name" value="G PATCH DOMAIN CONTAINING PROTEIN 2"/>
    <property type="match status" value="1"/>
</dbReference>
<evidence type="ECO:0000259" key="2">
    <source>
        <dbReference type="PROSITE" id="PS50174"/>
    </source>
</evidence>
<dbReference type="InterPro" id="IPR051189">
    <property type="entry name" value="Splicing_assoc_domain"/>
</dbReference>
<dbReference type="Pfam" id="PF01585">
    <property type="entry name" value="G-patch"/>
    <property type="match status" value="2"/>
</dbReference>
<feature type="domain" description="R3H" evidence="3">
    <location>
        <begin position="544"/>
        <end position="607"/>
    </location>
</feature>
<sequence>RGRGRGASRGRILPHVADYGAYADPLYWDDVPRGKSGRGRGRGQGWMRGNGRGGYRSLGFDYNAAEARGASMYDTGHEHDMPEGMMYTERHAYNPEDGELTLIETARSVKNKRNKRKRKLPKAPSTDSSDDSDEVIGSGDAAGDSDDGDEFLMQRFEWHEDDAEPTGAYRLSSSENEEQKVDQDDVAPANSNLQSRTIADERSVSPGRSQSEEEPPLLRWTIDVKGNQNVAENLNANNPNYHARSLVEQARLLPVLGEQSIVTDIDIHQSQTSKVRDVNIAPAEEHISLHISKKQMKREKKLAKKRAREEARSRKGKDIANRQSYKDVIIGPDLYIDSDEQPQESDDADVQALIDYIENAKTSSDADADQKLLNALNAMDLPEDMSSEEDTDVDAMSEGAFEYDEESLSEFDDDDLAREYFNGRNHWDEDMDTILADTEDMKLEARNALEAQRNAEKQFKAIIKGSFDQVPSTLHGGLKARLQRAQSKSRTSYSDYGGRMALDEDYANRNSAKHNQQLLDQVSAKLSRRDRKLERSQRRKSKAEMLIQDVDRAIQKFIWNDSLQTIQLEPMVPYHRRLVHMLAQAYNLKSASSGSKLKRFPTLTKTPRTRLPADRSHIDAFIAHPYRGIRAPGQYLHATEPKGARRKGKNRGDIAHEDDRNMRRSANDPGVAHGQVVGGNVAPISSSNVGHRMLSAMGWTEGQGIGVGPGGITAPVEAIVKKGRKGLGHGMESSQVRLVESDVESRRTETTISARLEHGQVVASDAEPIGSSNVGHRLLSAMGWAEGQGIGSSSSGITTPVEVVYKRGKGGLGS</sequence>
<dbReference type="Gene3D" id="3.30.1370.50">
    <property type="entry name" value="R3H-like domain"/>
    <property type="match status" value="1"/>
</dbReference>
<feature type="region of interest" description="Disordered" evidence="1">
    <location>
        <begin position="161"/>
        <end position="217"/>
    </location>
</feature>
<feature type="domain" description="G-patch" evidence="2">
    <location>
        <begin position="686"/>
        <end position="732"/>
    </location>
</feature>
<feature type="region of interest" description="Disordered" evidence="1">
    <location>
        <begin position="107"/>
        <end position="148"/>
    </location>
</feature>
<dbReference type="PROSITE" id="PS51061">
    <property type="entry name" value="R3H"/>
    <property type="match status" value="1"/>
</dbReference>
<dbReference type="InterPro" id="IPR036867">
    <property type="entry name" value="R3H_dom_sf"/>
</dbReference>
<dbReference type="SUPFAM" id="SSF82708">
    <property type="entry name" value="R3H domain"/>
    <property type="match status" value="1"/>
</dbReference>
<evidence type="ECO:0000313" key="5">
    <source>
        <dbReference type="Proteomes" id="UP000242875"/>
    </source>
</evidence>
<feature type="compositionally biased region" description="Basic and acidic residues" evidence="1">
    <location>
        <begin position="650"/>
        <end position="663"/>
    </location>
</feature>
<protein>
    <recommendedName>
        <fullName evidence="6">Protein SQS1</fullName>
    </recommendedName>
</protein>
<evidence type="ECO:0000313" key="4">
    <source>
        <dbReference type="EMBL" id="OZJ02318.1"/>
    </source>
</evidence>
<dbReference type="AlphaFoldDB" id="A0A261XVF6"/>
<reference evidence="4 5" key="1">
    <citation type="journal article" date="2017" name="Mycologia">
        <title>Bifiguratus adelaidae, gen. et sp. nov., a new member of Mucoromycotina in endophytic and soil-dwelling habitats.</title>
        <authorList>
            <person name="Torres-Cruz T.J."/>
            <person name="Billingsley Tobias T.L."/>
            <person name="Almatruk M."/>
            <person name="Hesse C."/>
            <person name="Kuske C.R."/>
            <person name="Desiro A."/>
            <person name="Benucci G.M."/>
            <person name="Bonito G."/>
            <person name="Stajich J.E."/>
            <person name="Dunlap C."/>
            <person name="Arnold A.E."/>
            <person name="Porras-Alfaro A."/>
        </authorList>
    </citation>
    <scope>NUCLEOTIDE SEQUENCE [LARGE SCALE GENOMIC DNA]</scope>
    <source>
        <strain evidence="4 5">AZ0501</strain>
    </source>
</reference>
<dbReference type="OrthoDB" id="21470at2759"/>
<dbReference type="Proteomes" id="UP000242875">
    <property type="component" value="Unassembled WGS sequence"/>
</dbReference>
<proteinExistence type="predicted"/>
<evidence type="ECO:0000256" key="1">
    <source>
        <dbReference type="SAM" id="MobiDB-lite"/>
    </source>
</evidence>
<dbReference type="SMART" id="SM00443">
    <property type="entry name" value="G_patch"/>
    <property type="match status" value="2"/>
</dbReference>
<feature type="domain" description="G-patch" evidence="2">
    <location>
        <begin position="771"/>
        <end position="814"/>
    </location>
</feature>
<dbReference type="Pfam" id="PF01424">
    <property type="entry name" value="R3H"/>
    <property type="match status" value="1"/>
</dbReference>
<name>A0A261XVF6_9FUNG</name>
<feature type="non-terminal residue" evidence="4">
    <location>
        <position position="1"/>
    </location>
</feature>
<feature type="region of interest" description="Disordered" evidence="1">
    <location>
        <begin position="641"/>
        <end position="663"/>
    </location>
</feature>
<dbReference type="EMBL" id="MVBO01000164">
    <property type="protein sequence ID" value="OZJ02318.1"/>
    <property type="molecule type" value="Genomic_DNA"/>
</dbReference>
<dbReference type="GO" id="GO:0003676">
    <property type="term" value="F:nucleic acid binding"/>
    <property type="evidence" value="ECO:0007669"/>
    <property type="project" value="UniProtKB-UniRule"/>
</dbReference>
<dbReference type="InterPro" id="IPR001374">
    <property type="entry name" value="R3H_dom"/>
</dbReference>
<dbReference type="SMART" id="SM00393">
    <property type="entry name" value="R3H"/>
    <property type="match status" value="1"/>
</dbReference>
<dbReference type="InterPro" id="IPR000467">
    <property type="entry name" value="G_patch_dom"/>
</dbReference>
<dbReference type="CDD" id="cd02325">
    <property type="entry name" value="R3H"/>
    <property type="match status" value="1"/>
</dbReference>
<accession>A0A261XVF6</accession>
<comment type="caution">
    <text evidence="4">The sequence shown here is derived from an EMBL/GenBank/DDBJ whole genome shotgun (WGS) entry which is preliminary data.</text>
</comment>
<dbReference type="PROSITE" id="PS50174">
    <property type="entry name" value="G_PATCH"/>
    <property type="match status" value="2"/>
</dbReference>
<evidence type="ECO:0000259" key="3">
    <source>
        <dbReference type="PROSITE" id="PS51061"/>
    </source>
</evidence>
<keyword evidence="5" id="KW-1185">Reference proteome</keyword>